<dbReference type="GO" id="GO:0046872">
    <property type="term" value="F:metal ion binding"/>
    <property type="evidence" value="ECO:0007669"/>
    <property type="project" value="UniProtKB-KW"/>
</dbReference>
<dbReference type="PANTHER" id="PTHR45953:SF1">
    <property type="entry name" value="IDURONATE 2-SULFATASE"/>
    <property type="match status" value="1"/>
</dbReference>
<evidence type="ECO:0000256" key="2">
    <source>
        <dbReference type="ARBA" id="ARBA00008779"/>
    </source>
</evidence>
<dbReference type="RefSeq" id="WP_222846311.1">
    <property type="nucleotide sequence ID" value="NZ_CAAHFH010000002.1"/>
</dbReference>
<evidence type="ECO:0000259" key="9">
    <source>
        <dbReference type="Pfam" id="PF00884"/>
    </source>
</evidence>
<evidence type="ECO:0000313" key="11">
    <source>
        <dbReference type="Proteomes" id="UP000346198"/>
    </source>
</evidence>
<evidence type="ECO:0000256" key="7">
    <source>
        <dbReference type="SAM" id="MobiDB-lite"/>
    </source>
</evidence>
<dbReference type="InterPro" id="IPR000917">
    <property type="entry name" value="Sulfatase_N"/>
</dbReference>
<accession>A0A6C2UKS0</accession>
<comment type="cofactor">
    <cofactor evidence="1">
        <name>Ca(2+)</name>
        <dbReference type="ChEBI" id="CHEBI:29108"/>
    </cofactor>
</comment>
<dbReference type="Gene3D" id="3.40.720.10">
    <property type="entry name" value="Alkaline Phosphatase, subunit A"/>
    <property type="match status" value="1"/>
</dbReference>
<proteinExistence type="inferred from homology"/>
<reference evidence="10 11" key="1">
    <citation type="submission" date="2019-04" db="EMBL/GenBank/DDBJ databases">
        <authorList>
            <person name="Van Vliet M D."/>
        </authorList>
    </citation>
    <scope>NUCLEOTIDE SEQUENCE [LARGE SCALE GENOMIC DNA]</scope>
    <source>
        <strain evidence="10 11">F21</strain>
    </source>
</reference>
<name>A0A6C2UKS0_9BACT</name>
<organism evidence="10 11">
    <name type="scientific">Pontiella sulfatireligans</name>
    <dbReference type="NCBI Taxonomy" id="2750658"/>
    <lineage>
        <taxon>Bacteria</taxon>
        <taxon>Pseudomonadati</taxon>
        <taxon>Kiritimatiellota</taxon>
        <taxon>Kiritimatiellia</taxon>
        <taxon>Kiritimatiellales</taxon>
        <taxon>Pontiellaceae</taxon>
        <taxon>Pontiella</taxon>
    </lineage>
</organism>
<dbReference type="GO" id="GO:0004423">
    <property type="term" value="F:iduronate-2-sulfatase activity"/>
    <property type="evidence" value="ECO:0007669"/>
    <property type="project" value="InterPro"/>
</dbReference>
<feature type="region of interest" description="Disordered" evidence="7">
    <location>
        <begin position="461"/>
        <end position="501"/>
    </location>
</feature>
<comment type="similarity">
    <text evidence="2">Belongs to the sulfatase family.</text>
</comment>
<gene>
    <name evidence="10" type="primary">betC_45</name>
    <name evidence="10" type="ORF">SCARR_02775</name>
</gene>
<keyword evidence="6" id="KW-0106">Calcium</keyword>
<dbReference type="PANTHER" id="PTHR45953">
    <property type="entry name" value="IDURONATE 2-SULFATASE"/>
    <property type="match status" value="1"/>
</dbReference>
<feature type="domain" description="Sulfatase N-terminal" evidence="9">
    <location>
        <begin position="29"/>
        <end position="376"/>
    </location>
</feature>
<dbReference type="InterPro" id="IPR024607">
    <property type="entry name" value="Sulfatase_CS"/>
</dbReference>
<keyword evidence="4 8" id="KW-0732">Signal</keyword>
<keyword evidence="11" id="KW-1185">Reference proteome</keyword>
<feature type="compositionally biased region" description="Basic and acidic residues" evidence="7">
    <location>
        <begin position="461"/>
        <end position="493"/>
    </location>
</feature>
<dbReference type="GO" id="GO:0005737">
    <property type="term" value="C:cytoplasm"/>
    <property type="evidence" value="ECO:0007669"/>
    <property type="project" value="TreeGrafter"/>
</dbReference>
<evidence type="ECO:0000256" key="6">
    <source>
        <dbReference type="ARBA" id="ARBA00022837"/>
    </source>
</evidence>
<feature type="signal peptide" evidence="8">
    <location>
        <begin position="1"/>
        <end position="20"/>
    </location>
</feature>
<dbReference type="Pfam" id="PF00884">
    <property type="entry name" value="Sulfatase"/>
    <property type="match status" value="1"/>
</dbReference>
<evidence type="ECO:0000256" key="5">
    <source>
        <dbReference type="ARBA" id="ARBA00022801"/>
    </source>
</evidence>
<evidence type="ECO:0000256" key="4">
    <source>
        <dbReference type="ARBA" id="ARBA00022729"/>
    </source>
</evidence>
<evidence type="ECO:0000256" key="8">
    <source>
        <dbReference type="SAM" id="SignalP"/>
    </source>
</evidence>
<evidence type="ECO:0000256" key="1">
    <source>
        <dbReference type="ARBA" id="ARBA00001913"/>
    </source>
</evidence>
<protein>
    <submittedName>
        <fullName evidence="10">Choline-sulfatase</fullName>
    </submittedName>
</protein>
<sequence>MNRRSFLSTMMVSSAGVALAQQLKSKGYNILFIAIDDLNDWVGCLGGNPQAITPNLDRYAREHGMVMNKAYCPATVCGPTRSALLTGKHATHTGVYGNGQNLRHAPKAKDLETLPEYFGNRGYHTLSSGKIFHKHGDKDGLDEGQWAFHEHIHAGGSNGKTLWEEKPEVEGIKAGGSPFAWGAVEGPTEKTKDYVTCKWAADQLERDFDGKPFFLAVGVSKPHLAWYVPQEFFDLYPLDKIEQVPLKYDDLDDIVRADGSPIFKPGGRFLLAEKTGMHKNAQRAYLACVSYADHCLGVLFDALAKSKYADNTIVMIWGDHGWHLSEKSHYGKTELWEESCRVPFIVNVPGLTPANVKCEGVVNLIDMYPTLIELCGLSPNKENDGRSFAKLLANPSMGWNEPTLTTYQYKNHSLTDGRYRYTWYGGKADGAEELYDHSTDPMEHTNLASNPEYKEVIERLKKYLPTHHEPDSPKNPDNDLKKGPKKSKEEKRAERKKQKAS</sequence>
<dbReference type="InterPro" id="IPR035874">
    <property type="entry name" value="IDS"/>
</dbReference>
<dbReference type="CDD" id="cd16030">
    <property type="entry name" value="iduronate-2-sulfatase"/>
    <property type="match status" value="1"/>
</dbReference>
<evidence type="ECO:0000313" key="10">
    <source>
        <dbReference type="EMBL" id="VGO20708.1"/>
    </source>
</evidence>
<dbReference type="EMBL" id="CAAHFH010000002">
    <property type="protein sequence ID" value="VGO20708.1"/>
    <property type="molecule type" value="Genomic_DNA"/>
</dbReference>
<keyword evidence="5" id="KW-0378">Hydrolase</keyword>
<dbReference type="Proteomes" id="UP000346198">
    <property type="component" value="Unassembled WGS sequence"/>
</dbReference>
<dbReference type="SUPFAM" id="SSF53649">
    <property type="entry name" value="Alkaline phosphatase-like"/>
    <property type="match status" value="1"/>
</dbReference>
<dbReference type="PROSITE" id="PS00149">
    <property type="entry name" value="SULFATASE_2"/>
    <property type="match status" value="1"/>
</dbReference>
<dbReference type="AlphaFoldDB" id="A0A6C2UKS0"/>
<dbReference type="InterPro" id="IPR017850">
    <property type="entry name" value="Alkaline_phosphatase_core_sf"/>
</dbReference>
<keyword evidence="3" id="KW-0479">Metal-binding</keyword>
<feature type="chain" id="PRO_5028984669" evidence="8">
    <location>
        <begin position="21"/>
        <end position="501"/>
    </location>
</feature>
<evidence type="ECO:0000256" key="3">
    <source>
        <dbReference type="ARBA" id="ARBA00022723"/>
    </source>
</evidence>